<gene>
    <name evidence="1" type="ORF">MNBD_PLANCTO03-1495</name>
</gene>
<sequence length="158" mass="17251">MRRRHTLTVAGTTALVAATLLIGCARNQPVGQSGGRINPYASTGADEASEAASMAALWEYSDQVAEALARRIGQIPEIANAPNRVIVELGAIENQTNTPRSDFELIQRRLRSKLFSSDIITDKVKFVESIQAMEAEARRVEGGRTDRYDFGQTFVLLG</sequence>
<accession>A0A3B1DX15</accession>
<protein>
    <submittedName>
        <fullName evidence="1">Uncharacterized protein</fullName>
    </submittedName>
</protein>
<proteinExistence type="predicted"/>
<feature type="non-terminal residue" evidence="1">
    <location>
        <position position="158"/>
    </location>
</feature>
<name>A0A3B1DX15_9ZZZZ</name>
<dbReference type="EMBL" id="UOGK01000431">
    <property type="protein sequence ID" value="VAX40698.1"/>
    <property type="molecule type" value="Genomic_DNA"/>
</dbReference>
<evidence type="ECO:0000313" key="1">
    <source>
        <dbReference type="EMBL" id="VAX40698.1"/>
    </source>
</evidence>
<reference evidence="1" key="1">
    <citation type="submission" date="2018-06" db="EMBL/GenBank/DDBJ databases">
        <authorList>
            <person name="Zhirakovskaya E."/>
        </authorList>
    </citation>
    <scope>NUCLEOTIDE SEQUENCE</scope>
</reference>
<organism evidence="1">
    <name type="scientific">hydrothermal vent metagenome</name>
    <dbReference type="NCBI Taxonomy" id="652676"/>
    <lineage>
        <taxon>unclassified sequences</taxon>
        <taxon>metagenomes</taxon>
        <taxon>ecological metagenomes</taxon>
    </lineage>
</organism>
<dbReference type="PROSITE" id="PS51257">
    <property type="entry name" value="PROKAR_LIPOPROTEIN"/>
    <property type="match status" value="1"/>
</dbReference>
<dbReference type="AlphaFoldDB" id="A0A3B1DX15"/>